<accession>A0A8X6Q4W1</accession>
<gene>
    <name evidence="16" type="primary">FucTA</name>
    <name evidence="16" type="ORF">NPIL_702001</name>
</gene>
<proteinExistence type="inferred from homology"/>
<sequence length="1492" mass="168865">MDPTLADGSGWNSCYPSSPSICADNPGGISCVPRYFPRGRPLRRRRLYPPPFNHYARGMRPQWSTPYYDYGFKWNSQPPPTLCSSPTYCYDHDSHVVETLTEKPPSSTTNKKSRRNKGSSQLPKSIQATQNCDQSISVSNGSELTENLDQSECFIPLDELSVGYQASDIMPKSSIPGTGSSFSNFCNPSVQCHKESSSPSLVCCNKSRANYPVQNDSSIFKPNNQELYSTCGKGDKLSTIMSATIFENSAPETIEESAVERSQDIYFAEEQDNSYQSMPAVARVYNSPQNVLFIRDSGESTLTQDPENSSQNQAHISCKTKSSSSNTVNVVPLNSRKETALAVFNLQELNSNPVSIVENNSFSSHYTSDINEVLNLKEHNNSDETTVNNSVIVYDSLIASKSTNDQSLIISDLITDTSVADVKDGKYTSGNNAHADSSMNDESISSLIQQNQLLTDLLSQLISGGIESHKNLFADIEVQDEQKSLDCINETKKVETTEMKCCLENPASKLSSTSECSILSHQSENNLLIRPRSFVNGDWIENYASPSSDSLRLSTNKDPKGFEEICGVSKTLSSYAVEESTTSNSLMLYGSNTIAFNEIYPSDIDLPSSGSESNHIEATLSSVTNYVLEEPVDKLANALISIFDDVGLADVLSSCVQPNSVLKVKRPRKRYEKVVKNIKLKTKKRIKKKSPSCKTQHNKNFIKLKNCESTRSIIEDKSPISTKFFCDVQTQVEEQDVVIKSKKEVRDVETQCGDVIELREEHATLDNVKNRTAQKDFLGMRTNTNNLVTDNNNEAGDRKDMPLVQTNPTSTDILDNEKKSSLDTLRVDLTEVGKIQNEYLESSEKPCPPTVKNVAVSYEQRLSSKPKSKHFEITRTAKDSTSVVKRRRRSNKEMETMTGECTSSDETQITFFLSHSVDRTLRKRKIMDYSEPRTKRMRMNSKLELDCDSTELFKDNEDQGRKKNLKDPELRICTRSHRLIRDRSNVTPCQLKRNEKITSWVLEGTPGPFSPSLSVERASCRAPWDRDKKESIPSTGWRSAEAEPRARRFYSRHGHVMMRRFRLPRVLSSSLFALCCLLFAINAFFRVGFRVGFETFRYPPPNNPDPFIPRFHPDRPWFMRGGALRPPQPRPGSVSAQLWPHESGGDRIVNQLLYIPPGYAEQRNASRHRLKQILLYFGRRGWSDLPMGRSVFIRDQCPVDSCHITIDKRKEADLILFKDRFAHPVQESRPPEQIWLLFLLECPLHTQSFTSAAGFFNWTASYRHDSDVVAPYEKWVPYPHLNSRLEGPVRNYASGKTGKVAWFVSNCAARNRRLQYARELSKHITVDIIGKCGGIRKCPRSSSNRCFHMLNREYKFYLAFENSNCKDYITEKFFINGLNHDVIPIVMGARPEDYARAAPPHSYIHVEDFAGPADLASYLHQLNANDTLYNSYFMWKNTGEFINTRFWCRLCALMHAPVVPKVYTDIETWWAGRGTCVQDEWRKRPSSTPKPP</sequence>
<organism evidence="16 17">
    <name type="scientific">Nephila pilipes</name>
    <name type="common">Giant wood spider</name>
    <name type="synonym">Nephila maculata</name>
    <dbReference type="NCBI Taxonomy" id="299642"/>
    <lineage>
        <taxon>Eukaryota</taxon>
        <taxon>Metazoa</taxon>
        <taxon>Ecdysozoa</taxon>
        <taxon>Arthropoda</taxon>
        <taxon>Chelicerata</taxon>
        <taxon>Arachnida</taxon>
        <taxon>Araneae</taxon>
        <taxon>Araneomorphae</taxon>
        <taxon>Entelegynae</taxon>
        <taxon>Araneoidea</taxon>
        <taxon>Nephilidae</taxon>
        <taxon>Nephila</taxon>
    </lineage>
</organism>
<dbReference type="InterPro" id="IPR038577">
    <property type="entry name" value="GT10-like_C_sf"/>
</dbReference>
<dbReference type="InterPro" id="IPR001503">
    <property type="entry name" value="Glyco_trans_10"/>
</dbReference>
<comment type="caution">
    <text evidence="16">The sequence shown here is derived from an EMBL/GenBank/DDBJ whole genome shotgun (WGS) entry which is preliminary data.</text>
</comment>
<evidence type="ECO:0000256" key="12">
    <source>
        <dbReference type="RuleBase" id="RU003832"/>
    </source>
</evidence>
<keyword evidence="4 12" id="KW-0328">Glycosyltransferase</keyword>
<evidence type="ECO:0000256" key="7">
    <source>
        <dbReference type="ARBA" id="ARBA00022968"/>
    </source>
</evidence>
<evidence type="ECO:0000256" key="4">
    <source>
        <dbReference type="ARBA" id="ARBA00022676"/>
    </source>
</evidence>
<feature type="domain" description="Fucosyltransferase C-terminal" evidence="14">
    <location>
        <begin position="1294"/>
        <end position="1469"/>
    </location>
</feature>
<dbReference type="OrthoDB" id="427096at2759"/>
<evidence type="ECO:0000259" key="15">
    <source>
        <dbReference type="Pfam" id="PF17039"/>
    </source>
</evidence>
<dbReference type="SUPFAM" id="SSF53756">
    <property type="entry name" value="UDP-Glycosyltransferase/glycogen phosphorylase"/>
    <property type="match status" value="1"/>
</dbReference>
<evidence type="ECO:0000256" key="2">
    <source>
        <dbReference type="ARBA" id="ARBA00004922"/>
    </source>
</evidence>
<dbReference type="Pfam" id="PF00852">
    <property type="entry name" value="Glyco_transf_10"/>
    <property type="match status" value="1"/>
</dbReference>
<dbReference type="Pfam" id="PF17039">
    <property type="entry name" value="Glyco_tran_10_N"/>
    <property type="match status" value="1"/>
</dbReference>
<feature type="compositionally biased region" description="Low complexity" evidence="13">
    <location>
        <begin position="783"/>
        <end position="793"/>
    </location>
</feature>
<evidence type="ECO:0000256" key="11">
    <source>
        <dbReference type="ARBA" id="ARBA00023180"/>
    </source>
</evidence>
<keyword evidence="9 12" id="KW-0333">Golgi apparatus</keyword>
<dbReference type="FunFam" id="3.40.50.11660:FF:000004">
    <property type="entry name" value="Glycoprotein 3-alpha-L-fucosyltransferase A"/>
    <property type="match status" value="1"/>
</dbReference>
<dbReference type="Gene3D" id="3.40.50.11660">
    <property type="entry name" value="Glycosyl transferase family 10, C-terminal domain"/>
    <property type="match status" value="1"/>
</dbReference>
<evidence type="ECO:0000256" key="1">
    <source>
        <dbReference type="ARBA" id="ARBA00004447"/>
    </source>
</evidence>
<feature type="domain" description="Fucosyltransferase N-terminal" evidence="15">
    <location>
        <begin position="1172"/>
        <end position="1272"/>
    </location>
</feature>
<dbReference type="GO" id="GO:0032580">
    <property type="term" value="C:Golgi cisterna membrane"/>
    <property type="evidence" value="ECO:0007669"/>
    <property type="project" value="UniProtKB-SubCell"/>
</dbReference>
<name>A0A8X6Q4W1_NEPPI</name>
<keyword evidence="7" id="KW-0735">Signal-anchor</keyword>
<feature type="transmembrane region" description="Helical" evidence="12">
    <location>
        <begin position="1066"/>
        <end position="1085"/>
    </location>
</feature>
<evidence type="ECO:0000256" key="5">
    <source>
        <dbReference type="ARBA" id="ARBA00022679"/>
    </source>
</evidence>
<feature type="compositionally biased region" description="Polar residues" evidence="13">
    <location>
        <begin position="300"/>
        <end position="315"/>
    </location>
</feature>
<evidence type="ECO:0000256" key="3">
    <source>
        <dbReference type="ARBA" id="ARBA00008919"/>
    </source>
</evidence>
<dbReference type="GO" id="GO:0008417">
    <property type="term" value="F:fucosyltransferase activity"/>
    <property type="evidence" value="ECO:0007669"/>
    <property type="project" value="InterPro"/>
</dbReference>
<comment type="similarity">
    <text evidence="3 12">Belongs to the glycosyltransferase 10 family.</text>
</comment>
<evidence type="ECO:0000259" key="14">
    <source>
        <dbReference type="Pfam" id="PF00852"/>
    </source>
</evidence>
<keyword evidence="11" id="KW-0325">Glycoprotein</keyword>
<reference evidence="16" key="1">
    <citation type="submission" date="2020-08" db="EMBL/GenBank/DDBJ databases">
        <title>Multicomponent nature underlies the extraordinary mechanical properties of spider dragline silk.</title>
        <authorList>
            <person name="Kono N."/>
            <person name="Nakamura H."/>
            <person name="Mori M."/>
            <person name="Yoshida Y."/>
            <person name="Ohtoshi R."/>
            <person name="Malay A.D."/>
            <person name="Moran D.A.P."/>
            <person name="Tomita M."/>
            <person name="Numata K."/>
            <person name="Arakawa K."/>
        </authorList>
    </citation>
    <scope>NUCLEOTIDE SEQUENCE</scope>
</reference>
<evidence type="ECO:0000313" key="16">
    <source>
        <dbReference type="EMBL" id="GFU02493.1"/>
    </source>
</evidence>
<keyword evidence="10 12" id="KW-0472">Membrane</keyword>
<evidence type="ECO:0000256" key="13">
    <source>
        <dbReference type="SAM" id="MobiDB-lite"/>
    </source>
</evidence>
<feature type="region of interest" description="Disordered" evidence="13">
    <location>
        <begin position="877"/>
        <end position="901"/>
    </location>
</feature>
<comment type="subcellular location">
    <subcellularLocation>
        <location evidence="1 12">Golgi apparatus</location>
        <location evidence="1 12">Golgi stack membrane</location>
        <topology evidence="1 12">Single-pass type II membrane protein</topology>
    </subcellularLocation>
</comment>
<evidence type="ECO:0000256" key="6">
    <source>
        <dbReference type="ARBA" id="ARBA00022692"/>
    </source>
</evidence>
<keyword evidence="17" id="KW-1185">Reference proteome</keyword>
<protein>
    <recommendedName>
        <fullName evidence="12">Fucosyltransferase</fullName>
        <ecNumber evidence="12">2.4.1.-</ecNumber>
    </recommendedName>
</protein>
<evidence type="ECO:0000256" key="9">
    <source>
        <dbReference type="ARBA" id="ARBA00023034"/>
    </source>
</evidence>
<keyword evidence="8 12" id="KW-1133">Transmembrane helix</keyword>
<evidence type="ECO:0000313" key="17">
    <source>
        <dbReference type="Proteomes" id="UP000887013"/>
    </source>
</evidence>
<comment type="pathway">
    <text evidence="2">Protein modification; protein glycosylation.</text>
</comment>
<dbReference type="PANTHER" id="PTHR48438">
    <property type="entry name" value="ALPHA-(1,3)-FUCOSYLTRANSFERASE C-RELATED"/>
    <property type="match status" value="1"/>
</dbReference>
<dbReference type="Proteomes" id="UP000887013">
    <property type="component" value="Unassembled WGS sequence"/>
</dbReference>
<feature type="region of interest" description="Disordered" evidence="13">
    <location>
        <begin position="99"/>
        <end position="133"/>
    </location>
</feature>
<feature type="region of interest" description="Disordered" evidence="13">
    <location>
        <begin position="300"/>
        <end position="321"/>
    </location>
</feature>
<evidence type="ECO:0000256" key="8">
    <source>
        <dbReference type="ARBA" id="ARBA00022989"/>
    </source>
</evidence>
<feature type="compositionally biased region" description="Polar residues" evidence="13">
    <location>
        <begin position="118"/>
        <end position="133"/>
    </location>
</feature>
<keyword evidence="5 12" id="KW-0808">Transferase</keyword>
<dbReference type="PANTHER" id="PTHR48438:SF1">
    <property type="entry name" value="ALPHA-(1,3)-FUCOSYLTRANSFERASE C-RELATED"/>
    <property type="match status" value="1"/>
</dbReference>
<feature type="region of interest" description="Disordered" evidence="13">
    <location>
        <begin position="783"/>
        <end position="812"/>
    </location>
</feature>
<dbReference type="EC" id="2.4.1.-" evidence="12"/>
<dbReference type="InterPro" id="IPR055270">
    <property type="entry name" value="Glyco_tran_10_C"/>
</dbReference>
<keyword evidence="6 12" id="KW-0812">Transmembrane</keyword>
<evidence type="ECO:0000256" key="10">
    <source>
        <dbReference type="ARBA" id="ARBA00023136"/>
    </source>
</evidence>
<dbReference type="InterPro" id="IPR031481">
    <property type="entry name" value="Glyco_tran_10_N"/>
</dbReference>
<dbReference type="EMBL" id="BMAW01123261">
    <property type="protein sequence ID" value="GFU02493.1"/>
    <property type="molecule type" value="Genomic_DNA"/>
</dbReference>